<evidence type="ECO:0000256" key="1">
    <source>
        <dbReference type="ARBA" id="ARBA00004141"/>
    </source>
</evidence>
<dbReference type="GO" id="GO:0050291">
    <property type="term" value="F:sphingosine N-acyltransferase activity"/>
    <property type="evidence" value="ECO:0007669"/>
    <property type="project" value="InterPro"/>
</dbReference>
<keyword evidence="4 5" id="KW-0472">Membrane</keyword>
<feature type="transmembrane region" description="Helical" evidence="6">
    <location>
        <begin position="265"/>
        <end position="286"/>
    </location>
</feature>
<proteinExistence type="predicted"/>
<dbReference type="AlphaFoldDB" id="A0AAX4P7V4"/>
<feature type="transmembrane region" description="Helical" evidence="6">
    <location>
        <begin position="306"/>
        <end position="325"/>
    </location>
</feature>
<dbReference type="Proteomes" id="UP001472866">
    <property type="component" value="Chromosome 05"/>
</dbReference>
<dbReference type="InterPro" id="IPR006634">
    <property type="entry name" value="TLC-dom"/>
</dbReference>
<protein>
    <submittedName>
        <fullName evidence="8">Lag1/Lac1 ceramide synthase</fullName>
    </submittedName>
</protein>
<dbReference type="GO" id="GO:0046513">
    <property type="term" value="P:ceramide biosynthetic process"/>
    <property type="evidence" value="ECO:0007669"/>
    <property type="project" value="InterPro"/>
</dbReference>
<gene>
    <name evidence="8" type="ORF">HKI87_05g37340</name>
</gene>
<reference evidence="8 9" key="1">
    <citation type="submission" date="2024-03" db="EMBL/GenBank/DDBJ databases">
        <title>Complete genome sequence of the green alga Chloropicon roscoffensis RCC1871.</title>
        <authorList>
            <person name="Lemieux C."/>
            <person name="Pombert J.-F."/>
            <person name="Otis C."/>
            <person name="Turmel M."/>
        </authorList>
    </citation>
    <scope>NUCLEOTIDE SEQUENCE [LARGE SCALE GENOMIC DNA]</scope>
    <source>
        <strain evidence="8 9">RCC1871</strain>
    </source>
</reference>
<dbReference type="EMBL" id="CP151505">
    <property type="protein sequence ID" value="WZN62198.1"/>
    <property type="molecule type" value="Genomic_DNA"/>
</dbReference>
<name>A0AAX4P7V4_9CHLO</name>
<evidence type="ECO:0000313" key="9">
    <source>
        <dbReference type="Proteomes" id="UP001472866"/>
    </source>
</evidence>
<feature type="transmembrane region" description="Helical" evidence="6">
    <location>
        <begin position="208"/>
        <end position="228"/>
    </location>
</feature>
<dbReference type="PANTHER" id="PTHR12560">
    <property type="entry name" value="LONGEVITY ASSURANCE FACTOR 1 LAG1"/>
    <property type="match status" value="1"/>
</dbReference>
<sequence length="350" mass="40378">MLLSLGVAFLAGLIAKSDSWKRFTASIEGQVDYRKDYSIALLCAFLIPVARYVIDRTAFSYAAKLLVVPSTRAKLLKARSPAGRSGGKRDGDGLTQDDRDAIRVRVEKFKESCWKTAVYVFFSLYGFYFMSSKPWFYDRSHFWHGFQSNGPNCQWDHSCPSLCTTDEWPGCSTCKFTSDVKLYYVLELGYYLQGVVSLVFWETRRKDFAVMMSHHIVTIVLITFSHWARLLRIGTMVFLLHDVSDVPLELAKACRYANLDSLTTVFFAVFFVVWVLSRIVYFPNVIIRTALFEVPNCSQIEWKRDYCMVAFDGLLLFLFAIHVYWTFLIGRILYRTIVSGKVNDEREDDT</sequence>
<keyword evidence="2 5" id="KW-0812">Transmembrane</keyword>
<evidence type="ECO:0000256" key="5">
    <source>
        <dbReference type="PROSITE-ProRule" id="PRU00205"/>
    </source>
</evidence>
<accession>A0AAX4P7V4</accession>
<dbReference type="GO" id="GO:0005789">
    <property type="term" value="C:endoplasmic reticulum membrane"/>
    <property type="evidence" value="ECO:0007669"/>
    <property type="project" value="UniProtKB-SubCell"/>
</dbReference>
<dbReference type="PROSITE" id="PS50922">
    <property type="entry name" value="TLC"/>
    <property type="match status" value="1"/>
</dbReference>
<keyword evidence="3 6" id="KW-1133">Transmembrane helix</keyword>
<keyword evidence="9" id="KW-1185">Reference proteome</keyword>
<feature type="domain" description="TLC" evidence="7">
    <location>
        <begin position="107"/>
        <end position="338"/>
    </location>
</feature>
<evidence type="ECO:0000313" key="8">
    <source>
        <dbReference type="EMBL" id="WZN62198.1"/>
    </source>
</evidence>
<evidence type="ECO:0000256" key="2">
    <source>
        <dbReference type="ARBA" id="ARBA00022692"/>
    </source>
</evidence>
<dbReference type="Pfam" id="PF03798">
    <property type="entry name" value="TRAM_LAG1_CLN8"/>
    <property type="match status" value="1"/>
</dbReference>
<feature type="transmembrane region" description="Helical" evidence="6">
    <location>
        <begin position="182"/>
        <end position="201"/>
    </location>
</feature>
<comment type="subcellular location">
    <subcellularLocation>
        <location evidence="1">Membrane</location>
        <topology evidence="1">Multi-pass membrane protein</topology>
    </subcellularLocation>
</comment>
<dbReference type="InterPro" id="IPR016439">
    <property type="entry name" value="Lag1/Lac1-like"/>
</dbReference>
<evidence type="ECO:0000256" key="3">
    <source>
        <dbReference type="ARBA" id="ARBA00022989"/>
    </source>
</evidence>
<evidence type="ECO:0000256" key="6">
    <source>
        <dbReference type="SAM" id="Phobius"/>
    </source>
</evidence>
<dbReference type="PANTHER" id="PTHR12560:SF0">
    <property type="entry name" value="LD18904P"/>
    <property type="match status" value="1"/>
</dbReference>
<feature type="transmembrane region" description="Helical" evidence="6">
    <location>
        <begin position="112"/>
        <end position="130"/>
    </location>
</feature>
<feature type="transmembrane region" description="Helical" evidence="6">
    <location>
        <begin position="37"/>
        <end position="54"/>
    </location>
</feature>
<evidence type="ECO:0000259" key="7">
    <source>
        <dbReference type="PROSITE" id="PS50922"/>
    </source>
</evidence>
<evidence type="ECO:0000256" key="4">
    <source>
        <dbReference type="ARBA" id="ARBA00023136"/>
    </source>
</evidence>
<organism evidence="8 9">
    <name type="scientific">Chloropicon roscoffensis</name>
    <dbReference type="NCBI Taxonomy" id="1461544"/>
    <lineage>
        <taxon>Eukaryota</taxon>
        <taxon>Viridiplantae</taxon>
        <taxon>Chlorophyta</taxon>
        <taxon>Chloropicophyceae</taxon>
        <taxon>Chloropicales</taxon>
        <taxon>Chloropicaceae</taxon>
        <taxon>Chloropicon</taxon>
    </lineage>
</organism>
<dbReference type="SMART" id="SM00724">
    <property type="entry name" value="TLC"/>
    <property type="match status" value="1"/>
</dbReference>